<evidence type="ECO:0000256" key="4">
    <source>
        <dbReference type="ARBA" id="ARBA00022840"/>
    </source>
</evidence>
<dbReference type="Pfam" id="PF00364">
    <property type="entry name" value="Biotin_lipoyl"/>
    <property type="match status" value="1"/>
</dbReference>
<dbReference type="InterPro" id="IPR000089">
    <property type="entry name" value="Biotin_lipoyl"/>
</dbReference>
<dbReference type="CDD" id="cd06850">
    <property type="entry name" value="biotinyl_domain"/>
    <property type="match status" value="1"/>
</dbReference>
<dbReference type="Gene3D" id="3.30.470.20">
    <property type="entry name" value="ATP-grasp fold, B domain"/>
    <property type="match status" value="1"/>
</dbReference>
<dbReference type="InterPro" id="IPR011764">
    <property type="entry name" value="Biotin_carboxylation_dom"/>
</dbReference>
<keyword evidence="5" id="KW-0092">Biotin</keyword>
<dbReference type="PROSITE" id="PS50979">
    <property type="entry name" value="BC"/>
    <property type="match status" value="1"/>
</dbReference>
<keyword evidence="4 6" id="KW-0067">ATP-binding</keyword>
<dbReference type="PROSITE" id="PS00188">
    <property type="entry name" value="BIOTIN"/>
    <property type="match status" value="1"/>
</dbReference>
<dbReference type="Pfam" id="PF02786">
    <property type="entry name" value="CPSase_L_D2"/>
    <property type="match status" value="1"/>
</dbReference>
<keyword evidence="11" id="KW-1185">Reference proteome</keyword>
<comment type="cofactor">
    <cofactor evidence="1">
        <name>biotin</name>
        <dbReference type="ChEBI" id="CHEBI:57586"/>
    </cofactor>
</comment>
<evidence type="ECO:0000259" key="7">
    <source>
        <dbReference type="PROSITE" id="PS50975"/>
    </source>
</evidence>
<reference evidence="10" key="1">
    <citation type="submission" date="2018-01" db="EMBL/GenBank/DDBJ databases">
        <title>Genomic characterization of Leptospira inadai serogroup Lyme isolated from captured rat in Brazil and comparative analysis with human reference strain.</title>
        <authorList>
            <person name="Moreno L.Z."/>
            <person name="Loureiro A.P."/>
            <person name="Miraglia F."/>
            <person name="Kremer F.S."/>
            <person name="Eslabao M.R."/>
            <person name="Dellagostin O.A."/>
            <person name="Lilenbaum W."/>
            <person name="Moreno A.M."/>
        </authorList>
    </citation>
    <scope>NUCLEOTIDE SEQUENCE [LARGE SCALE GENOMIC DNA]</scope>
    <source>
        <strain evidence="10">M34/99</strain>
    </source>
</reference>
<dbReference type="SUPFAM" id="SSF51230">
    <property type="entry name" value="Single hybrid motif"/>
    <property type="match status" value="1"/>
</dbReference>
<dbReference type="InterPro" id="IPR050856">
    <property type="entry name" value="Biotin_carboxylase_complex"/>
</dbReference>
<keyword evidence="2" id="KW-0436">Ligase</keyword>
<feature type="domain" description="CoA carboxyltransferase C-terminal" evidence="9">
    <location>
        <begin position="1692"/>
        <end position="1937"/>
    </location>
</feature>
<dbReference type="SUPFAM" id="SSF51246">
    <property type="entry name" value="Rudiment single hybrid motif"/>
    <property type="match status" value="1"/>
</dbReference>
<comment type="caution">
    <text evidence="10">The sequence shown here is derived from an EMBL/GenBank/DDBJ whole genome shotgun (WGS) entry which is preliminary data.</text>
</comment>
<dbReference type="SUPFAM" id="SSF52096">
    <property type="entry name" value="ClpP/crotonase"/>
    <property type="match status" value="2"/>
</dbReference>
<evidence type="ECO:0000313" key="10">
    <source>
        <dbReference type="EMBL" id="PNV72455.1"/>
    </source>
</evidence>
<dbReference type="InterPro" id="IPR011763">
    <property type="entry name" value="COA_CT_C"/>
</dbReference>
<dbReference type="InterPro" id="IPR011761">
    <property type="entry name" value="ATP-grasp"/>
</dbReference>
<dbReference type="PROSITE" id="PS00867">
    <property type="entry name" value="CPSASE_2"/>
    <property type="match status" value="1"/>
</dbReference>
<dbReference type="Gene3D" id="2.40.50.100">
    <property type="match status" value="1"/>
</dbReference>
<dbReference type="EMBL" id="MCRM02000031">
    <property type="protein sequence ID" value="PNV72455.1"/>
    <property type="molecule type" value="Genomic_DNA"/>
</dbReference>
<dbReference type="RefSeq" id="WP_010417219.1">
    <property type="nucleotide sequence ID" value="NZ_MCRM02000031.1"/>
</dbReference>
<dbReference type="Pfam" id="PF02785">
    <property type="entry name" value="Biotin_carb_C"/>
    <property type="match status" value="1"/>
</dbReference>
<protein>
    <submittedName>
        <fullName evidence="10">Carbamoyl-phosphate synthase subunit L</fullName>
    </submittedName>
</protein>
<keyword evidence="3 6" id="KW-0547">Nucleotide-binding</keyword>
<evidence type="ECO:0000256" key="1">
    <source>
        <dbReference type="ARBA" id="ARBA00001953"/>
    </source>
</evidence>
<sequence>MIPTRKPEPDSIIEGTVSLPQIEALMRELKSLNPNRSEISEPLPARQGKLRKVLVANRGEIAKRFFLALREEGIRSVAIVTDPDKGQSWYEPADEILYIGDPDRYSNIQTVIAAILLSDADAIYPGYGFLSEDFRFVETLEAASKIYKKNIIFMGPKAFVMRKVGNKLDARTLARENGIPLFDGSGPITQGELEAIKEAERIGYPVMVKLDAGGGGKGMVVAYNSEELKGAVESAERIGRQAYGNGTYFLEKFVEHPSHFEVQIFNSTAVGVRKCAVQRRNQKVVEESGETFLDDRTLLQLLSSAERIAHISGYSDGCGAGTVEFLLDGKTGNFGFLEMNTRLQVEYPVTDQSLGIDLAKWQILFFDGRESEIPFESVVRRRFSARNHSIQCRIYAEDPFQNYSPAPGRITELELPTFNGVRCDFGFRKGDKILGDYDPMIGKLIAFGTSRDEALMRMERALSELYVKGLTTNHEQLLKLLRHDSFRNGNYDNRILNENPELTEQDFTDREEGALFCCIAERNLTSERALTDAFKDGDLPRLLNSEESEYFAHKFDLRSGDRNLQFRLFQVGFNTFEALLNGKYFGRIGLTAGGNSGEEFTVEFRGRIIPVRVDRRSSFHSVRFSDKEGKLRFLRFTVRVKSSKNPKDNPGNLRSPFQGTFVKIADNPSSGKAWKEGDSVQEGDPLIVISAMKMETILKAPIGGELTYLAEHGDLSRLIRGATASGMILGKGFAEGEILAKIETRKETESSIFEENETESSLDSLWENWEKIPANSEPSNGHLLIPPISYKGAELRKLLISWVSGTFREEEFIPKIAYILSAFKIQKEPEIEVKRWETFYLDILKFHVLVRRLFSSDPGTKFSHFGEIHRLLSQWETEGYNPSKSTRKLLSGAFHSYGIQNWSPVRRTKEQKEAFLYLVRAYANLREGKEIFVKILEKFSVFAPSTRSVELALHAVIYLEEREKEPTLEKTARRILALRGNRPQKFRGGNTTISRRHVFDYIRFLKNPWSLVSEESGEKLEIHFKQSFKTPLPLLPTDLSPHLAERFTRKIEFWKSKGNLTRLFSPEKGQYLYLIDYGREKEYILFSAITPDPRLDLFRSALETAAKNAACILEGAQSLNRVDLFRLEIVTTDVPVPFNLSSDEDRVLNYENIIDSANSVVRFFLHGLYSQFTLEIFDSFAGKIRTFSLFFKEGKLRMDIVHPNDPRFPYTLAPDAKDAALFRKGKWPLEHWVNETFDPNTIREISVPIADGINRVNPKTGLSEEYTPGAKIFVGKMGGKDAVFFFKDSRVAGGATGDIEGRKYIASTYYAYRSDIPLYVWNDGAGANIREGMVSLNRAAEGFFMNSLLTARVTAAEFRGAIESHKDPILREICDKMEQTYASDFRPYIASEKPKRCFLIAIGVGSSTGLDVYGSSQASLQLLLNEEESYRVLTGSAVIESVTGEKFSNYEIGGARIMGQATGTVDFVASDKLQLLWYLHRIQEVLIGKNESASQRSIGAPFSKEEWVVLDENELIRNSETNFLLNVKENYSGSGSLVSGFVRLGGGPVLTLGPRTSYGFHSLSCIIKAKESVRIAQKTGADLLLIYGSRWFRSSHWDDSDSLRPRRDFQKSLQDFQGACLHLLKHPEGIRIPELTSAGDAWLLLDDSSVSRDRAMKKELSDAKRWATFIATSEAEAYDKIRKFFSLLRSREIVSETSDIRKVELPADTSASYDMKEKVVSKILDADSFLEFYEANPGTSLITGLGRLAGKTVAIIADQPKDGGAPDAPGTEKFRVFAEFVNKHKIPLLMISDAPGFVPGTKQERLRIQQIGGESLDVNVLSQVPVVSVVLRQNYGGRQIHAFSGFLRPGIAYYAFSDAVLAVMGASSAFDLFQGAKVEALKKEGKIDEIESVRREFLESFRIKSRAAEDAKKSGVLDDTFTSIEDLRNVFLQGLAEAQLKTSEWKKKIQDHYATGNVYGSHDNTDDWKDLILP</sequence>
<dbReference type="SUPFAM" id="SSF52440">
    <property type="entry name" value="PreATP-grasp domain"/>
    <property type="match status" value="1"/>
</dbReference>
<evidence type="ECO:0000313" key="11">
    <source>
        <dbReference type="Proteomes" id="UP000094669"/>
    </source>
</evidence>
<dbReference type="InterPro" id="IPR001882">
    <property type="entry name" value="Biotin_BS"/>
</dbReference>
<evidence type="ECO:0000259" key="9">
    <source>
        <dbReference type="PROSITE" id="PS50989"/>
    </source>
</evidence>
<dbReference type="PROSITE" id="PS50975">
    <property type="entry name" value="ATP_GRASP"/>
    <property type="match status" value="1"/>
</dbReference>
<dbReference type="InterPro" id="IPR005479">
    <property type="entry name" value="CPAse_ATP-bd"/>
</dbReference>
<dbReference type="Proteomes" id="UP000094669">
    <property type="component" value="Unassembled WGS sequence"/>
</dbReference>
<evidence type="ECO:0000256" key="2">
    <source>
        <dbReference type="ARBA" id="ARBA00022598"/>
    </source>
</evidence>
<dbReference type="InterPro" id="IPR034733">
    <property type="entry name" value="AcCoA_carboxyl_beta"/>
</dbReference>
<evidence type="ECO:0000259" key="8">
    <source>
        <dbReference type="PROSITE" id="PS50979"/>
    </source>
</evidence>
<proteinExistence type="predicted"/>
<dbReference type="InterPro" id="IPR029045">
    <property type="entry name" value="ClpP/crotonase-like_dom_sf"/>
</dbReference>
<dbReference type="Pfam" id="PF00289">
    <property type="entry name" value="Biotin_carb_N"/>
    <property type="match status" value="1"/>
</dbReference>
<dbReference type="SMART" id="SM00878">
    <property type="entry name" value="Biotin_carb_C"/>
    <property type="match status" value="1"/>
</dbReference>
<dbReference type="InterPro" id="IPR011054">
    <property type="entry name" value="Rudment_hybrid_motif"/>
</dbReference>
<dbReference type="InterPro" id="IPR005481">
    <property type="entry name" value="BC-like_N"/>
</dbReference>
<accession>A0ABX4YDP4</accession>
<dbReference type="PANTHER" id="PTHR18866">
    <property type="entry name" value="CARBOXYLASE:PYRUVATE/ACETYL-COA/PROPIONYL-COA CARBOXYLASE"/>
    <property type="match status" value="1"/>
</dbReference>
<gene>
    <name evidence="10" type="ORF">BES34_019350</name>
</gene>
<organism evidence="10 11">
    <name type="scientific">Leptospira inadai serovar Lyme</name>
    <dbReference type="NCBI Taxonomy" id="293084"/>
    <lineage>
        <taxon>Bacteria</taxon>
        <taxon>Pseudomonadati</taxon>
        <taxon>Spirochaetota</taxon>
        <taxon>Spirochaetia</taxon>
        <taxon>Leptospirales</taxon>
        <taxon>Leptospiraceae</taxon>
        <taxon>Leptospira</taxon>
    </lineage>
</organism>
<dbReference type="InterPro" id="IPR005482">
    <property type="entry name" value="Biotin_COase_C"/>
</dbReference>
<feature type="domain" description="Biotin carboxylation" evidence="8">
    <location>
        <begin position="49"/>
        <end position="501"/>
    </location>
</feature>
<dbReference type="InterPro" id="IPR011053">
    <property type="entry name" value="Single_hybrid_motif"/>
</dbReference>
<feature type="domain" description="ATP-grasp" evidence="7">
    <location>
        <begin position="171"/>
        <end position="367"/>
    </location>
</feature>
<evidence type="ECO:0000256" key="5">
    <source>
        <dbReference type="ARBA" id="ARBA00023267"/>
    </source>
</evidence>
<evidence type="ECO:0000256" key="6">
    <source>
        <dbReference type="PROSITE-ProRule" id="PRU00409"/>
    </source>
</evidence>
<dbReference type="PANTHER" id="PTHR18866:SF33">
    <property type="entry name" value="METHYLCROTONOYL-COA CARBOXYLASE SUBUNIT ALPHA, MITOCHONDRIAL-RELATED"/>
    <property type="match status" value="1"/>
</dbReference>
<dbReference type="Gene3D" id="3.90.226.10">
    <property type="entry name" value="2-enoyl-CoA Hydratase, Chain A, domain 1"/>
    <property type="match status" value="2"/>
</dbReference>
<dbReference type="PROSITE" id="PS50989">
    <property type="entry name" value="COA_CT_CTER"/>
    <property type="match status" value="1"/>
</dbReference>
<dbReference type="Pfam" id="PF01039">
    <property type="entry name" value="Carboxyl_trans"/>
    <property type="match status" value="3"/>
</dbReference>
<name>A0ABX4YDP4_9LEPT</name>
<evidence type="ECO:0000256" key="3">
    <source>
        <dbReference type="ARBA" id="ARBA00022741"/>
    </source>
</evidence>
<dbReference type="InterPro" id="IPR016185">
    <property type="entry name" value="PreATP-grasp_dom_sf"/>
</dbReference>
<dbReference type="SUPFAM" id="SSF56059">
    <property type="entry name" value="Glutathione synthetase ATP-binding domain-like"/>
    <property type="match status" value="1"/>
</dbReference>